<dbReference type="EMBL" id="UIHC01000049">
    <property type="protein sequence ID" value="SUZ33412.1"/>
    <property type="molecule type" value="Genomic_DNA"/>
</dbReference>
<reference evidence="2" key="1">
    <citation type="submission" date="2018-08" db="EMBL/GenBank/DDBJ databases">
        <authorList>
            <person name="Rodrigo-Torres L."/>
            <person name="Arahal R. D."/>
            <person name="Lucena T."/>
        </authorList>
    </citation>
    <scope>NUCLEOTIDE SEQUENCE [LARGE SCALE GENOMIC DNA]</scope>
    <source>
        <strain evidence="2">CECT 7235</strain>
    </source>
</reference>
<keyword evidence="2" id="KW-1185">Reference proteome</keyword>
<accession>A0A3B0MC33</accession>
<dbReference type="Proteomes" id="UP000272908">
    <property type="component" value="Unassembled WGS sequence"/>
</dbReference>
<evidence type="ECO:0000313" key="2">
    <source>
        <dbReference type="Proteomes" id="UP000272908"/>
    </source>
</evidence>
<dbReference type="AlphaFoldDB" id="A0A3B0MC33"/>
<name>A0A3B0MC33_9RHOB</name>
<sequence length="82" mass="8776">MGLSEKNLSQVCSCRAALGLNVKDVQEHVPIAQDGLIIEACEAGEVGAEVFRKRARNCRPWVRSLIHSPGAVTHSPAEIIAA</sequence>
<protein>
    <submittedName>
        <fullName evidence="1">Uncharacterized protein</fullName>
    </submittedName>
</protein>
<evidence type="ECO:0000313" key="1">
    <source>
        <dbReference type="EMBL" id="SUZ33412.1"/>
    </source>
</evidence>
<gene>
    <name evidence="1" type="ORF">ROE7235_03182</name>
</gene>
<organism evidence="1 2">
    <name type="scientific">Roseinatronobacter ekhonensis</name>
    <dbReference type="NCBI Taxonomy" id="254356"/>
    <lineage>
        <taxon>Bacteria</taxon>
        <taxon>Pseudomonadati</taxon>
        <taxon>Pseudomonadota</taxon>
        <taxon>Alphaproteobacteria</taxon>
        <taxon>Rhodobacterales</taxon>
        <taxon>Paracoccaceae</taxon>
        <taxon>Roseinatronobacter</taxon>
    </lineage>
</organism>
<proteinExistence type="predicted"/>